<evidence type="ECO:0000313" key="4">
    <source>
        <dbReference type="Proteomes" id="UP000317178"/>
    </source>
</evidence>
<keyword evidence="4" id="KW-1185">Reference proteome</keyword>
<reference evidence="3 4" key="1">
    <citation type="submission" date="2019-02" db="EMBL/GenBank/DDBJ databases">
        <title>Deep-cultivation of Planctomycetes and their phenomic and genomic characterization uncovers novel biology.</title>
        <authorList>
            <person name="Wiegand S."/>
            <person name="Jogler M."/>
            <person name="Boedeker C."/>
            <person name="Pinto D."/>
            <person name="Vollmers J."/>
            <person name="Rivas-Marin E."/>
            <person name="Kohn T."/>
            <person name="Peeters S.H."/>
            <person name="Heuer A."/>
            <person name="Rast P."/>
            <person name="Oberbeckmann S."/>
            <person name="Bunk B."/>
            <person name="Jeske O."/>
            <person name="Meyerdierks A."/>
            <person name="Storesund J.E."/>
            <person name="Kallscheuer N."/>
            <person name="Luecker S."/>
            <person name="Lage O.M."/>
            <person name="Pohl T."/>
            <person name="Merkel B.J."/>
            <person name="Hornburger P."/>
            <person name="Mueller R.-W."/>
            <person name="Bruemmer F."/>
            <person name="Labrenz M."/>
            <person name="Spormann A.M."/>
            <person name="Op den Camp H."/>
            <person name="Overmann J."/>
            <person name="Amann R."/>
            <person name="Jetten M.S.M."/>
            <person name="Mascher T."/>
            <person name="Medema M.H."/>
            <person name="Devos D.P."/>
            <person name="Kaster A.-K."/>
            <person name="Ovreas L."/>
            <person name="Rohde M."/>
            <person name="Galperin M.Y."/>
            <person name="Jogler C."/>
        </authorList>
    </citation>
    <scope>NUCLEOTIDE SEQUENCE [LARGE SCALE GENOMIC DNA]</scope>
    <source>
        <strain evidence="3 4">Pla110</strain>
    </source>
</reference>
<dbReference type="EMBL" id="CP036281">
    <property type="protein sequence ID" value="QDU79337.1"/>
    <property type="molecule type" value="Genomic_DNA"/>
</dbReference>
<dbReference type="AlphaFoldDB" id="A0A518CJF2"/>
<dbReference type="KEGG" id="plon:Pla110_10450"/>
<keyword evidence="1" id="KW-0472">Membrane</keyword>
<dbReference type="OrthoDB" id="268259at2"/>
<accession>A0A518CJF2</accession>
<dbReference type="InterPro" id="IPR018639">
    <property type="entry name" value="DUF2062"/>
</dbReference>
<keyword evidence="1" id="KW-0812">Transmembrane</keyword>
<dbReference type="Proteomes" id="UP000317178">
    <property type="component" value="Chromosome"/>
</dbReference>
<feature type="transmembrane region" description="Helical" evidence="1">
    <location>
        <begin position="42"/>
        <end position="75"/>
    </location>
</feature>
<protein>
    <recommendedName>
        <fullName evidence="2">DUF2062 domain-containing protein</fullName>
    </recommendedName>
</protein>
<feature type="domain" description="DUF2062" evidence="2">
    <location>
        <begin position="18"/>
        <end position="136"/>
    </location>
</feature>
<name>A0A518CJF2_9PLAN</name>
<feature type="transmembrane region" description="Helical" evidence="1">
    <location>
        <begin position="112"/>
        <end position="130"/>
    </location>
</feature>
<sequence>MRLLLSPVRFLVETLTEASNTSQMAWGFTLGMWIGLVPKDNLLAIGLMTLLYMLRVNLSAALMSAFIFSWVGFLLDPLSHRLGEFLLHLPVLESTWTFLYNQPFVPWTNFNNTVVLGSFVVGAIALYPTARYSRPFFEWFTPRCKERLERFRIVRLIQGAEIAASLGEV</sequence>
<dbReference type="NCBIfam" id="TIGR03546">
    <property type="entry name" value="TIGR03546 family protein"/>
    <property type="match status" value="1"/>
</dbReference>
<evidence type="ECO:0000313" key="3">
    <source>
        <dbReference type="EMBL" id="QDU79337.1"/>
    </source>
</evidence>
<keyword evidence="1" id="KW-1133">Transmembrane helix</keyword>
<organism evidence="3 4">
    <name type="scientific">Polystyrenella longa</name>
    <dbReference type="NCBI Taxonomy" id="2528007"/>
    <lineage>
        <taxon>Bacteria</taxon>
        <taxon>Pseudomonadati</taxon>
        <taxon>Planctomycetota</taxon>
        <taxon>Planctomycetia</taxon>
        <taxon>Planctomycetales</taxon>
        <taxon>Planctomycetaceae</taxon>
        <taxon>Polystyrenella</taxon>
    </lineage>
</organism>
<proteinExistence type="predicted"/>
<gene>
    <name evidence="3" type="ORF">Pla110_10450</name>
</gene>
<evidence type="ECO:0000259" key="2">
    <source>
        <dbReference type="Pfam" id="PF09835"/>
    </source>
</evidence>
<evidence type="ECO:0000256" key="1">
    <source>
        <dbReference type="SAM" id="Phobius"/>
    </source>
</evidence>
<dbReference type="RefSeq" id="WP_144993868.1">
    <property type="nucleotide sequence ID" value="NZ_CP036281.1"/>
</dbReference>
<dbReference type="InterPro" id="IPR019935">
    <property type="entry name" value="CHP03546"/>
</dbReference>
<dbReference type="Pfam" id="PF09835">
    <property type="entry name" value="DUF2062"/>
    <property type="match status" value="1"/>
</dbReference>